<feature type="domain" description="NAD-dependent epimerase/dehydratase" evidence="3">
    <location>
        <begin position="9"/>
        <end position="261"/>
    </location>
</feature>
<dbReference type="EMBL" id="ML987196">
    <property type="protein sequence ID" value="KAF2248104.1"/>
    <property type="molecule type" value="Genomic_DNA"/>
</dbReference>
<evidence type="ECO:0000256" key="2">
    <source>
        <dbReference type="ARBA" id="ARBA00023445"/>
    </source>
</evidence>
<dbReference type="GO" id="GO:0016616">
    <property type="term" value="F:oxidoreductase activity, acting on the CH-OH group of donors, NAD or NADP as acceptor"/>
    <property type="evidence" value="ECO:0007669"/>
    <property type="project" value="TreeGrafter"/>
</dbReference>
<dbReference type="AlphaFoldDB" id="A0A6A6IC04"/>
<keyword evidence="1" id="KW-0560">Oxidoreductase</keyword>
<dbReference type="PANTHER" id="PTHR10366:SF564">
    <property type="entry name" value="STEROL-4-ALPHA-CARBOXYLATE 3-DEHYDROGENASE, DECARBOXYLATING"/>
    <property type="match status" value="1"/>
</dbReference>
<dbReference type="Pfam" id="PF01370">
    <property type="entry name" value="Epimerase"/>
    <property type="match status" value="1"/>
</dbReference>
<dbReference type="Proteomes" id="UP000800094">
    <property type="component" value="Unassembled WGS sequence"/>
</dbReference>
<dbReference type="SUPFAM" id="SSF51735">
    <property type="entry name" value="NAD(P)-binding Rossmann-fold domains"/>
    <property type="match status" value="1"/>
</dbReference>
<reference evidence="4" key="1">
    <citation type="journal article" date="2020" name="Stud. Mycol.">
        <title>101 Dothideomycetes genomes: a test case for predicting lifestyles and emergence of pathogens.</title>
        <authorList>
            <person name="Haridas S."/>
            <person name="Albert R."/>
            <person name="Binder M."/>
            <person name="Bloem J."/>
            <person name="Labutti K."/>
            <person name="Salamov A."/>
            <person name="Andreopoulos B."/>
            <person name="Baker S."/>
            <person name="Barry K."/>
            <person name="Bills G."/>
            <person name="Bluhm B."/>
            <person name="Cannon C."/>
            <person name="Castanera R."/>
            <person name="Culley D."/>
            <person name="Daum C."/>
            <person name="Ezra D."/>
            <person name="Gonzalez J."/>
            <person name="Henrissat B."/>
            <person name="Kuo A."/>
            <person name="Liang C."/>
            <person name="Lipzen A."/>
            <person name="Lutzoni F."/>
            <person name="Magnuson J."/>
            <person name="Mondo S."/>
            <person name="Nolan M."/>
            <person name="Ohm R."/>
            <person name="Pangilinan J."/>
            <person name="Park H.-J."/>
            <person name="Ramirez L."/>
            <person name="Alfaro M."/>
            <person name="Sun H."/>
            <person name="Tritt A."/>
            <person name="Yoshinaga Y."/>
            <person name="Zwiers L.-H."/>
            <person name="Turgeon B."/>
            <person name="Goodwin S."/>
            <person name="Spatafora J."/>
            <person name="Crous P."/>
            <person name="Grigoriev I."/>
        </authorList>
    </citation>
    <scope>NUCLEOTIDE SEQUENCE</scope>
    <source>
        <strain evidence="4">CBS 122368</strain>
    </source>
</reference>
<organism evidence="4 5">
    <name type="scientific">Trematosphaeria pertusa</name>
    <dbReference type="NCBI Taxonomy" id="390896"/>
    <lineage>
        <taxon>Eukaryota</taxon>
        <taxon>Fungi</taxon>
        <taxon>Dikarya</taxon>
        <taxon>Ascomycota</taxon>
        <taxon>Pezizomycotina</taxon>
        <taxon>Dothideomycetes</taxon>
        <taxon>Pleosporomycetidae</taxon>
        <taxon>Pleosporales</taxon>
        <taxon>Massarineae</taxon>
        <taxon>Trematosphaeriaceae</taxon>
        <taxon>Trematosphaeria</taxon>
    </lineage>
</organism>
<comment type="similarity">
    <text evidence="2">Belongs to the NAD(P)-dependent epimerase/dehydratase family. Dihydroflavonol-4-reductase subfamily.</text>
</comment>
<gene>
    <name evidence="4" type="ORF">BU26DRAFT_531527</name>
</gene>
<dbReference type="OrthoDB" id="2735536at2759"/>
<accession>A0A6A6IC04</accession>
<dbReference type="InterPro" id="IPR050425">
    <property type="entry name" value="NAD(P)_dehydrat-like"/>
</dbReference>
<evidence type="ECO:0000259" key="3">
    <source>
        <dbReference type="Pfam" id="PF01370"/>
    </source>
</evidence>
<evidence type="ECO:0000313" key="4">
    <source>
        <dbReference type="EMBL" id="KAF2248104.1"/>
    </source>
</evidence>
<dbReference type="InterPro" id="IPR036291">
    <property type="entry name" value="NAD(P)-bd_dom_sf"/>
</dbReference>
<dbReference type="RefSeq" id="XP_033683108.1">
    <property type="nucleotide sequence ID" value="XM_033831035.1"/>
</dbReference>
<name>A0A6A6IC04_9PLEO</name>
<proteinExistence type="inferred from homology"/>
<evidence type="ECO:0000256" key="1">
    <source>
        <dbReference type="ARBA" id="ARBA00023002"/>
    </source>
</evidence>
<evidence type="ECO:0000313" key="5">
    <source>
        <dbReference type="Proteomes" id="UP000800094"/>
    </source>
</evidence>
<dbReference type="Gene3D" id="3.40.50.720">
    <property type="entry name" value="NAD(P)-binding Rossmann-like Domain"/>
    <property type="match status" value="1"/>
</dbReference>
<dbReference type="PANTHER" id="PTHR10366">
    <property type="entry name" value="NAD DEPENDENT EPIMERASE/DEHYDRATASE"/>
    <property type="match status" value="1"/>
</dbReference>
<sequence length="359" mass="39091">MAAEDRGLIAITGANGTIGYASAIYALRTGYRVRCIVRRSDAIATLKAGPSIQRHADRVEYAVVPDNTADGAYDSALHGARYVVHIAGVWPKPDYHPDHDIYHPFVKSMENILSAAEKAGTVRRVVFTQAGAALVSPEDGDTLGTAMDRVIDVHPQSASFRPPLASSHHAYSGAKAYCMTHLKSLRVSENLPFSVVQVIPGTVIGPSELVTTASEALQRMDRMSKALLFDGMKPRYAFGFVHVEDCARVHIEALDEEKVPEGEIPDWFIAAALTEMGKNGAEMWGEVGDAVEKEFPQEVGSGEFKVGRDKMPINMPFSVDSRLTERMLLGGGKFRSLADCVKEVAHWYKTLAEKASQSS</sequence>
<dbReference type="GeneID" id="54584365"/>
<dbReference type="InterPro" id="IPR001509">
    <property type="entry name" value="Epimerase_deHydtase"/>
</dbReference>
<keyword evidence="5" id="KW-1185">Reference proteome</keyword>
<protein>
    <submittedName>
        <fullName evidence="4">NAD(P)-binding protein</fullName>
    </submittedName>
</protein>